<evidence type="ECO:0000313" key="2">
    <source>
        <dbReference type="EMBL" id="MBC5763788.1"/>
    </source>
</evidence>
<sequence length="132" mass="13380">MKTTHVSMLLAAVLGFSGAAFASGASESTDSPLRAGEMSIMTNGVPNVKTTNSPYGDRVALGGRVANQMLTASETSDVPLRAGEQSTMTRGAPNVATNNQVFTTNVASYTVIDATTGTAMGAGPAVILVPTK</sequence>
<protein>
    <submittedName>
        <fullName evidence="2">Uncharacterized protein</fullName>
    </submittedName>
</protein>
<feature type="signal peptide" evidence="1">
    <location>
        <begin position="1"/>
        <end position="22"/>
    </location>
</feature>
<proteinExistence type="predicted"/>
<dbReference type="Proteomes" id="UP000596827">
    <property type="component" value="Unassembled WGS sequence"/>
</dbReference>
<dbReference type="RefSeq" id="WP_187080215.1">
    <property type="nucleotide sequence ID" value="NZ_JACORU010000001.1"/>
</dbReference>
<reference evidence="2" key="1">
    <citation type="submission" date="2020-08" db="EMBL/GenBank/DDBJ databases">
        <title>Ramlibacter sp. GTP1 16S ribosomal RNA gene genome sequencing and assembly.</title>
        <authorList>
            <person name="Kang M."/>
        </authorList>
    </citation>
    <scope>NUCLEOTIDE SEQUENCE</scope>
    <source>
        <strain evidence="2">GTP1</strain>
    </source>
</reference>
<comment type="caution">
    <text evidence="2">The sequence shown here is derived from an EMBL/GenBank/DDBJ whole genome shotgun (WGS) entry which is preliminary data.</text>
</comment>
<keyword evidence="1" id="KW-0732">Signal</keyword>
<keyword evidence="3" id="KW-1185">Reference proteome</keyword>
<organism evidence="2 3">
    <name type="scientific">Ramlibacter albus</name>
    <dbReference type="NCBI Taxonomy" id="2079448"/>
    <lineage>
        <taxon>Bacteria</taxon>
        <taxon>Pseudomonadati</taxon>
        <taxon>Pseudomonadota</taxon>
        <taxon>Betaproteobacteria</taxon>
        <taxon>Burkholderiales</taxon>
        <taxon>Comamonadaceae</taxon>
        <taxon>Ramlibacter</taxon>
    </lineage>
</organism>
<evidence type="ECO:0000313" key="3">
    <source>
        <dbReference type="Proteomes" id="UP000596827"/>
    </source>
</evidence>
<dbReference type="EMBL" id="JACORU010000001">
    <property type="protein sequence ID" value="MBC5763788.1"/>
    <property type="molecule type" value="Genomic_DNA"/>
</dbReference>
<feature type="chain" id="PRO_5036771299" evidence="1">
    <location>
        <begin position="23"/>
        <end position="132"/>
    </location>
</feature>
<evidence type="ECO:0000256" key="1">
    <source>
        <dbReference type="SAM" id="SignalP"/>
    </source>
</evidence>
<name>A0A923M4K3_9BURK</name>
<accession>A0A923M4K3</accession>
<gene>
    <name evidence="2" type="ORF">H8R02_04960</name>
</gene>
<dbReference type="AlphaFoldDB" id="A0A923M4K3"/>